<sequence length="258" mass="29413">MSLLKICDDPYLLLDILNELPFKDWVSLSNTSSHVRVGVRNAFFDVLYERLLDFVCPHRIPMFFSLLRSTNSVITGALPLSMLKLLEWEPGHDLVLYCPVVSKRKWERRLGWELIADVDGKTESGIHSVQEFCSYKASRSVNNAIKVVYADGPHVLNILAKAPETALSTFLSSWALVTAYPLMMMKQQSYSVIVTRDGQMIGGECLDDFVPVALMDEMPESYTGVRSWKDSRTFVFEYDNLVFDLERMGGNNVWCLYT</sequence>
<dbReference type="AlphaFoldDB" id="A0A4S8MC58"/>
<evidence type="ECO:0000313" key="1">
    <source>
        <dbReference type="EMBL" id="THV00105.1"/>
    </source>
</evidence>
<name>A0A4S8MC58_DENBC</name>
<evidence type="ECO:0000313" key="2">
    <source>
        <dbReference type="Proteomes" id="UP000297245"/>
    </source>
</evidence>
<dbReference type="EMBL" id="ML179109">
    <property type="protein sequence ID" value="THV00105.1"/>
    <property type="molecule type" value="Genomic_DNA"/>
</dbReference>
<organism evidence="1 2">
    <name type="scientific">Dendrothele bispora (strain CBS 962.96)</name>
    <dbReference type="NCBI Taxonomy" id="1314807"/>
    <lineage>
        <taxon>Eukaryota</taxon>
        <taxon>Fungi</taxon>
        <taxon>Dikarya</taxon>
        <taxon>Basidiomycota</taxon>
        <taxon>Agaricomycotina</taxon>
        <taxon>Agaricomycetes</taxon>
        <taxon>Agaricomycetidae</taxon>
        <taxon>Agaricales</taxon>
        <taxon>Agaricales incertae sedis</taxon>
        <taxon>Dendrothele</taxon>
    </lineage>
</organism>
<keyword evidence="2" id="KW-1185">Reference proteome</keyword>
<gene>
    <name evidence="1" type="ORF">K435DRAFT_855070</name>
</gene>
<proteinExistence type="predicted"/>
<evidence type="ECO:0008006" key="3">
    <source>
        <dbReference type="Google" id="ProtNLM"/>
    </source>
</evidence>
<accession>A0A4S8MC58</accession>
<protein>
    <recommendedName>
        <fullName evidence="3">F-box domain-containing protein</fullName>
    </recommendedName>
</protein>
<reference evidence="1 2" key="1">
    <citation type="journal article" date="2019" name="Nat. Ecol. Evol.">
        <title>Megaphylogeny resolves global patterns of mushroom evolution.</title>
        <authorList>
            <person name="Varga T."/>
            <person name="Krizsan K."/>
            <person name="Foldi C."/>
            <person name="Dima B."/>
            <person name="Sanchez-Garcia M."/>
            <person name="Sanchez-Ramirez S."/>
            <person name="Szollosi G.J."/>
            <person name="Szarkandi J.G."/>
            <person name="Papp V."/>
            <person name="Albert L."/>
            <person name="Andreopoulos W."/>
            <person name="Angelini C."/>
            <person name="Antonin V."/>
            <person name="Barry K.W."/>
            <person name="Bougher N.L."/>
            <person name="Buchanan P."/>
            <person name="Buyck B."/>
            <person name="Bense V."/>
            <person name="Catcheside P."/>
            <person name="Chovatia M."/>
            <person name="Cooper J."/>
            <person name="Damon W."/>
            <person name="Desjardin D."/>
            <person name="Finy P."/>
            <person name="Geml J."/>
            <person name="Haridas S."/>
            <person name="Hughes K."/>
            <person name="Justo A."/>
            <person name="Karasinski D."/>
            <person name="Kautmanova I."/>
            <person name="Kiss B."/>
            <person name="Kocsube S."/>
            <person name="Kotiranta H."/>
            <person name="LaButti K.M."/>
            <person name="Lechner B.E."/>
            <person name="Liimatainen K."/>
            <person name="Lipzen A."/>
            <person name="Lukacs Z."/>
            <person name="Mihaltcheva S."/>
            <person name="Morgado L.N."/>
            <person name="Niskanen T."/>
            <person name="Noordeloos M.E."/>
            <person name="Ohm R.A."/>
            <person name="Ortiz-Santana B."/>
            <person name="Ovrebo C."/>
            <person name="Racz N."/>
            <person name="Riley R."/>
            <person name="Savchenko A."/>
            <person name="Shiryaev A."/>
            <person name="Soop K."/>
            <person name="Spirin V."/>
            <person name="Szebenyi C."/>
            <person name="Tomsovsky M."/>
            <person name="Tulloss R.E."/>
            <person name="Uehling J."/>
            <person name="Grigoriev I.V."/>
            <person name="Vagvolgyi C."/>
            <person name="Papp T."/>
            <person name="Martin F.M."/>
            <person name="Miettinen O."/>
            <person name="Hibbett D.S."/>
            <person name="Nagy L.G."/>
        </authorList>
    </citation>
    <scope>NUCLEOTIDE SEQUENCE [LARGE SCALE GENOMIC DNA]</scope>
    <source>
        <strain evidence="1 2">CBS 962.96</strain>
    </source>
</reference>
<dbReference type="Proteomes" id="UP000297245">
    <property type="component" value="Unassembled WGS sequence"/>
</dbReference>
<dbReference type="OrthoDB" id="2976077at2759"/>